<dbReference type="GO" id="GO:0036503">
    <property type="term" value="P:ERAD pathway"/>
    <property type="evidence" value="ECO:0007669"/>
    <property type="project" value="InterPro"/>
</dbReference>
<dbReference type="SUPFAM" id="SSF81901">
    <property type="entry name" value="HCP-like"/>
    <property type="match status" value="1"/>
</dbReference>
<feature type="transmembrane region" description="Helical" evidence="1">
    <location>
        <begin position="188"/>
        <end position="206"/>
    </location>
</feature>
<dbReference type="InterPro" id="IPR044623">
    <property type="entry name" value="HRD3"/>
</dbReference>
<keyword evidence="1" id="KW-0472">Membrane</keyword>
<name>A0AAE0FV71_9CHLO</name>
<dbReference type="InterPro" id="IPR011990">
    <property type="entry name" value="TPR-like_helical_dom_sf"/>
</dbReference>
<dbReference type="EMBL" id="LGRX02013676">
    <property type="protein sequence ID" value="KAK3265821.1"/>
    <property type="molecule type" value="Genomic_DNA"/>
</dbReference>
<dbReference type="InterPro" id="IPR006597">
    <property type="entry name" value="Sel1-like"/>
</dbReference>
<dbReference type="Proteomes" id="UP001190700">
    <property type="component" value="Unassembled WGS sequence"/>
</dbReference>
<dbReference type="PANTHER" id="PTHR45084">
    <property type="entry name" value="ERAD-ASSOCIATED E3 UBIQUITIN-PROTEIN LIGASE COMPONENT HRD3A-RELATED"/>
    <property type="match status" value="1"/>
</dbReference>
<keyword evidence="1" id="KW-0812">Transmembrane</keyword>
<keyword evidence="3" id="KW-1185">Reference proteome</keyword>
<dbReference type="SMART" id="SM00671">
    <property type="entry name" value="SEL1"/>
    <property type="match status" value="1"/>
</dbReference>
<organism evidence="2 3">
    <name type="scientific">Cymbomonas tetramitiformis</name>
    <dbReference type="NCBI Taxonomy" id="36881"/>
    <lineage>
        <taxon>Eukaryota</taxon>
        <taxon>Viridiplantae</taxon>
        <taxon>Chlorophyta</taxon>
        <taxon>Pyramimonadophyceae</taxon>
        <taxon>Pyramimonadales</taxon>
        <taxon>Pyramimonadaceae</taxon>
        <taxon>Cymbomonas</taxon>
    </lineage>
</organism>
<reference evidence="2 3" key="1">
    <citation type="journal article" date="2015" name="Genome Biol. Evol.">
        <title>Comparative Genomics of a Bacterivorous Green Alga Reveals Evolutionary Causalities and Consequences of Phago-Mixotrophic Mode of Nutrition.</title>
        <authorList>
            <person name="Burns J.A."/>
            <person name="Paasch A."/>
            <person name="Narechania A."/>
            <person name="Kim E."/>
        </authorList>
    </citation>
    <scope>NUCLEOTIDE SEQUENCE [LARGE SCALE GENOMIC DNA]</scope>
    <source>
        <strain evidence="2 3">PLY_AMNH</strain>
    </source>
</reference>
<comment type="caution">
    <text evidence="2">The sequence shown here is derived from an EMBL/GenBank/DDBJ whole genome shotgun (WGS) entry which is preliminary data.</text>
</comment>
<evidence type="ECO:0000313" key="3">
    <source>
        <dbReference type="Proteomes" id="UP001190700"/>
    </source>
</evidence>
<dbReference type="Pfam" id="PF08238">
    <property type="entry name" value="Sel1"/>
    <property type="match status" value="1"/>
</dbReference>
<proteinExistence type="predicted"/>
<evidence type="ECO:0000256" key="1">
    <source>
        <dbReference type="SAM" id="Phobius"/>
    </source>
</evidence>
<protein>
    <submittedName>
        <fullName evidence="2">Uncharacterized protein</fullName>
    </submittedName>
</protein>
<evidence type="ECO:0000313" key="2">
    <source>
        <dbReference type="EMBL" id="KAK3265821.1"/>
    </source>
</evidence>
<dbReference type="AlphaFoldDB" id="A0AAE0FV71"/>
<dbReference type="PANTHER" id="PTHR45084:SF1">
    <property type="entry name" value="ERAD-ASSOCIATED E3 UBIQUITIN-PROTEIN LIGASE COMPONENT HRD3A-RELATED"/>
    <property type="match status" value="1"/>
</dbReference>
<sequence>MLCPLIQWRTVFFLARDALAHAIQRRAVSPSLARDACPCDPAADSILPSLEMLCPCDPAADSILPSLEMLCPCDPAADSILPSLEMLCRGLVWPSTRCGGEGASQQRSAQAMFNLGVLHEHGQGLTQDLHLAKRYYDMAKNAHPDAALPVTLALGKLSLHMFYDEHKEQFQTLTRWIQEDILSSESNFFDLVLGLCLLMLTMVLVVKYRRANDQ</sequence>
<accession>A0AAE0FV71</accession>
<keyword evidence="1" id="KW-1133">Transmembrane helix</keyword>
<dbReference type="Gene3D" id="1.25.40.10">
    <property type="entry name" value="Tetratricopeptide repeat domain"/>
    <property type="match status" value="1"/>
</dbReference>
<gene>
    <name evidence="2" type="ORF">CYMTET_25526</name>
</gene>